<accession>A0A1F6AWR7</accession>
<evidence type="ECO:0000256" key="5">
    <source>
        <dbReference type="ARBA" id="ARBA00022692"/>
    </source>
</evidence>
<dbReference type="InterPro" id="IPR003342">
    <property type="entry name" value="ArnT-like_N"/>
</dbReference>
<feature type="transmembrane region" description="Helical" evidence="8">
    <location>
        <begin position="364"/>
        <end position="381"/>
    </location>
</feature>
<evidence type="ECO:0000256" key="2">
    <source>
        <dbReference type="ARBA" id="ARBA00022475"/>
    </source>
</evidence>
<dbReference type="STRING" id="1798396.A2973_00845"/>
<evidence type="ECO:0000256" key="7">
    <source>
        <dbReference type="ARBA" id="ARBA00023136"/>
    </source>
</evidence>
<sequence>MNIHTRYALIAIVLLAFFLRFYRVTQIPPALSWDEVSIGYNAYSILKTARDEHGKVLPVAAFAAYGDYKPPIPIYLTVPFVALLGLGELSVRLPSVLLGTLTVVMAFFLVRELRLVKLKHLPLLATLILAISPWHIQLSRAGFEANIAVFFMVLGVWSVLSVERNYRFLLGCWVPFVLAMYTFNSARYVAPLLALGLFVFVLRHAKIHKRELIAGIAIAVFLLLPIVPHIVSREARLRFEEVNIFTDLSVVTTSNERIALDRAAWWSKMFHNRRVGYARSYLIHFFDHFQPWFLFVRGDGNPKFSIQDVGQLYFVEGPLLVIGIFWLFFKYPRVAWLLVYWVVVSIIPAATARETPHALRIENSLPVWQIIAGAGILVLIYEKKKHIFGRLIIMGVVCLYVFQFGYYWHNYYTHYPVEFSRDWQFGYKEAVTYIKTTGDRYDTIVISESIGRPYMYVLFYERYDPDAFRKTVDGSFDAAGFYNVYGFGKYRFTRQGVGDYPGRVLYVLPADHVPKNAHIYQNIRLLNGESTLVMFDV</sequence>
<dbReference type="GO" id="GO:0006493">
    <property type="term" value="P:protein O-linked glycosylation"/>
    <property type="evidence" value="ECO:0007669"/>
    <property type="project" value="InterPro"/>
</dbReference>
<dbReference type="GO" id="GO:0000030">
    <property type="term" value="F:mannosyltransferase activity"/>
    <property type="evidence" value="ECO:0007669"/>
    <property type="project" value="InterPro"/>
</dbReference>
<keyword evidence="6 8" id="KW-1133">Transmembrane helix</keyword>
<keyword evidence="4" id="KW-0808">Transferase</keyword>
<protein>
    <recommendedName>
        <fullName evidence="9">ArnT-like N-terminal domain-containing protein</fullName>
    </recommendedName>
</protein>
<dbReference type="GO" id="GO:0016763">
    <property type="term" value="F:pentosyltransferase activity"/>
    <property type="evidence" value="ECO:0007669"/>
    <property type="project" value="TreeGrafter"/>
</dbReference>
<evidence type="ECO:0000259" key="9">
    <source>
        <dbReference type="Pfam" id="PF02366"/>
    </source>
</evidence>
<dbReference type="PANTHER" id="PTHR33908:SF11">
    <property type="entry name" value="MEMBRANE PROTEIN"/>
    <property type="match status" value="1"/>
</dbReference>
<feature type="domain" description="ArnT-like N-terminal" evidence="9">
    <location>
        <begin position="11"/>
        <end position="179"/>
    </location>
</feature>
<organism evidence="10 11">
    <name type="scientific">Candidatus Gottesmanbacteria bacterium RIFCSPLOWO2_01_FULL_49_10</name>
    <dbReference type="NCBI Taxonomy" id="1798396"/>
    <lineage>
        <taxon>Bacteria</taxon>
        <taxon>Candidatus Gottesmaniibacteriota</taxon>
    </lineage>
</organism>
<proteinExistence type="predicted"/>
<evidence type="ECO:0000256" key="1">
    <source>
        <dbReference type="ARBA" id="ARBA00004651"/>
    </source>
</evidence>
<dbReference type="Proteomes" id="UP000176409">
    <property type="component" value="Unassembled WGS sequence"/>
</dbReference>
<keyword evidence="3" id="KW-0328">Glycosyltransferase</keyword>
<keyword evidence="7 8" id="KW-0472">Membrane</keyword>
<feature type="transmembrane region" description="Helical" evidence="8">
    <location>
        <begin position="143"/>
        <end position="160"/>
    </location>
</feature>
<keyword evidence="2" id="KW-1003">Cell membrane</keyword>
<feature type="transmembrane region" description="Helical" evidence="8">
    <location>
        <begin position="334"/>
        <end position="352"/>
    </location>
</feature>
<comment type="caution">
    <text evidence="10">The sequence shown here is derived from an EMBL/GenBank/DDBJ whole genome shotgun (WGS) entry which is preliminary data.</text>
</comment>
<feature type="transmembrane region" description="Helical" evidence="8">
    <location>
        <begin position="212"/>
        <end position="231"/>
    </location>
</feature>
<evidence type="ECO:0000256" key="8">
    <source>
        <dbReference type="SAM" id="Phobius"/>
    </source>
</evidence>
<feature type="transmembrane region" description="Helical" evidence="8">
    <location>
        <begin position="121"/>
        <end position="137"/>
    </location>
</feature>
<reference evidence="10 11" key="1">
    <citation type="journal article" date="2016" name="Nat. Commun.">
        <title>Thousands of microbial genomes shed light on interconnected biogeochemical processes in an aquifer system.</title>
        <authorList>
            <person name="Anantharaman K."/>
            <person name="Brown C.T."/>
            <person name="Hug L.A."/>
            <person name="Sharon I."/>
            <person name="Castelle C.J."/>
            <person name="Probst A.J."/>
            <person name="Thomas B.C."/>
            <person name="Singh A."/>
            <person name="Wilkins M.J."/>
            <person name="Karaoz U."/>
            <person name="Brodie E.L."/>
            <person name="Williams K.H."/>
            <person name="Hubbard S.S."/>
            <person name="Banfield J.F."/>
        </authorList>
    </citation>
    <scope>NUCLEOTIDE SEQUENCE [LARGE SCALE GENOMIC DNA]</scope>
</reference>
<keyword evidence="5 8" id="KW-0812">Transmembrane</keyword>
<evidence type="ECO:0000313" key="10">
    <source>
        <dbReference type="EMBL" id="OGG29131.1"/>
    </source>
</evidence>
<evidence type="ECO:0000313" key="11">
    <source>
        <dbReference type="Proteomes" id="UP000176409"/>
    </source>
</evidence>
<feature type="transmembrane region" description="Helical" evidence="8">
    <location>
        <begin position="311"/>
        <end position="329"/>
    </location>
</feature>
<feature type="transmembrane region" description="Helical" evidence="8">
    <location>
        <begin position="89"/>
        <end position="109"/>
    </location>
</feature>
<dbReference type="PANTHER" id="PTHR33908">
    <property type="entry name" value="MANNOSYLTRANSFERASE YKCB-RELATED"/>
    <property type="match status" value="1"/>
</dbReference>
<dbReference type="EMBL" id="MFJZ01000058">
    <property type="protein sequence ID" value="OGG29131.1"/>
    <property type="molecule type" value="Genomic_DNA"/>
</dbReference>
<dbReference type="GO" id="GO:0009103">
    <property type="term" value="P:lipopolysaccharide biosynthetic process"/>
    <property type="evidence" value="ECO:0007669"/>
    <property type="project" value="UniProtKB-ARBA"/>
</dbReference>
<dbReference type="AlphaFoldDB" id="A0A1F6AWR7"/>
<dbReference type="Pfam" id="PF02366">
    <property type="entry name" value="PMT"/>
    <property type="match status" value="1"/>
</dbReference>
<dbReference type="GO" id="GO:0005886">
    <property type="term" value="C:plasma membrane"/>
    <property type="evidence" value="ECO:0007669"/>
    <property type="project" value="UniProtKB-SubCell"/>
</dbReference>
<dbReference type="InterPro" id="IPR050297">
    <property type="entry name" value="LipidA_mod_glycosyltrf_83"/>
</dbReference>
<gene>
    <name evidence="10" type="ORF">A2973_00845</name>
</gene>
<evidence type="ECO:0000256" key="4">
    <source>
        <dbReference type="ARBA" id="ARBA00022679"/>
    </source>
</evidence>
<evidence type="ECO:0000256" key="3">
    <source>
        <dbReference type="ARBA" id="ARBA00022676"/>
    </source>
</evidence>
<comment type="subcellular location">
    <subcellularLocation>
        <location evidence="1">Cell membrane</location>
        <topology evidence="1">Multi-pass membrane protein</topology>
    </subcellularLocation>
</comment>
<name>A0A1F6AWR7_9BACT</name>
<evidence type="ECO:0000256" key="6">
    <source>
        <dbReference type="ARBA" id="ARBA00022989"/>
    </source>
</evidence>
<feature type="transmembrane region" description="Helical" evidence="8">
    <location>
        <begin position="388"/>
        <end position="408"/>
    </location>
</feature>